<reference evidence="3" key="1">
    <citation type="submission" date="2021-06" db="EMBL/GenBank/DDBJ databases">
        <authorList>
            <person name="Hodson N. C."/>
            <person name="Mongue J. A."/>
            <person name="Jaron S. K."/>
        </authorList>
    </citation>
    <scope>NUCLEOTIDE SEQUENCE</scope>
</reference>
<dbReference type="CDD" id="cd00170">
    <property type="entry name" value="SEC14"/>
    <property type="match status" value="1"/>
</dbReference>
<dbReference type="AlphaFoldDB" id="A0A8J2NPS2"/>
<evidence type="ECO:0000313" key="3">
    <source>
        <dbReference type="EMBL" id="CAG7721231.1"/>
    </source>
</evidence>
<evidence type="ECO:0000259" key="2">
    <source>
        <dbReference type="PROSITE" id="PS50866"/>
    </source>
</evidence>
<evidence type="ECO:0000313" key="4">
    <source>
        <dbReference type="Proteomes" id="UP000708208"/>
    </source>
</evidence>
<comment type="caution">
    <text evidence="3">The sequence shown here is derived from an EMBL/GenBank/DDBJ whole genome shotgun (WGS) entry which is preliminary data.</text>
</comment>
<dbReference type="PROSITE" id="PS50191">
    <property type="entry name" value="CRAL_TRIO"/>
    <property type="match status" value="1"/>
</dbReference>
<accession>A0A8J2NPS2</accession>
<dbReference type="OrthoDB" id="1434354at2759"/>
<feature type="domain" description="GOLD" evidence="2">
    <location>
        <begin position="272"/>
        <end position="372"/>
    </location>
</feature>
<dbReference type="InterPro" id="IPR051064">
    <property type="entry name" value="SEC14/CRAL-TRIO_domain"/>
</dbReference>
<name>A0A8J2NPS2_9HEXA</name>
<dbReference type="Proteomes" id="UP000708208">
    <property type="component" value="Unassembled WGS sequence"/>
</dbReference>
<dbReference type="Pfam" id="PF00650">
    <property type="entry name" value="CRAL_TRIO"/>
    <property type="match status" value="1"/>
</dbReference>
<feature type="domain" description="CRAL-TRIO" evidence="1">
    <location>
        <begin position="78"/>
        <end position="254"/>
    </location>
</feature>
<dbReference type="InterPro" id="IPR009038">
    <property type="entry name" value="GOLD_dom"/>
</dbReference>
<organism evidence="3 4">
    <name type="scientific">Allacma fusca</name>
    <dbReference type="NCBI Taxonomy" id="39272"/>
    <lineage>
        <taxon>Eukaryota</taxon>
        <taxon>Metazoa</taxon>
        <taxon>Ecdysozoa</taxon>
        <taxon>Arthropoda</taxon>
        <taxon>Hexapoda</taxon>
        <taxon>Collembola</taxon>
        <taxon>Symphypleona</taxon>
        <taxon>Sminthuridae</taxon>
        <taxon>Allacma</taxon>
    </lineage>
</organism>
<protein>
    <submittedName>
        <fullName evidence="3">Uncharacterized protein</fullName>
    </submittedName>
</protein>
<dbReference type="InterPro" id="IPR001251">
    <property type="entry name" value="CRAL-TRIO_dom"/>
</dbReference>
<dbReference type="EMBL" id="CAJVCH010077720">
    <property type="protein sequence ID" value="CAG7721231.1"/>
    <property type="molecule type" value="Genomic_DNA"/>
</dbReference>
<dbReference type="Pfam" id="PF03765">
    <property type="entry name" value="CRAL_TRIO_N"/>
    <property type="match status" value="1"/>
</dbReference>
<dbReference type="GO" id="GO:0005737">
    <property type="term" value="C:cytoplasm"/>
    <property type="evidence" value="ECO:0007669"/>
    <property type="project" value="TreeGrafter"/>
</dbReference>
<dbReference type="SMART" id="SM01100">
    <property type="entry name" value="CRAL_TRIO_N"/>
    <property type="match status" value="1"/>
</dbReference>
<dbReference type="SMART" id="SM00516">
    <property type="entry name" value="SEC14"/>
    <property type="match status" value="1"/>
</dbReference>
<dbReference type="PANTHER" id="PTHR23324">
    <property type="entry name" value="SEC14 RELATED PROTEIN"/>
    <property type="match status" value="1"/>
</dbReference>
<evidence type="ECO:0000259" key="1">
    <source>
        <dbReference type="PROSITE" id="PS50191"/>
    </source>
</evidence>
<gene>
    <name evidence="3" type="ORF">AFUS01_LOCUS10458</name>
</gene>
<proteinExistence type="predicted"/>
<sequence length="373" mass="43440">MDPATEFSVKEVEAVQELRKRVADLEPKFKSDFLRQDLSLLRFLRARELNLNKSEEMLRKHINWRAENQVDNILNEQIYPQFFEDFPVKLSGRDKEGYLVATAPVGKFDFRSMVESGLKDEFVLFVVQWFERVLDICDQMSTKEKFYSQLCVVFDFEGFEYKQLASKAVISMVIELIQIFEANYPEILRVVWIVNAPAIFNVLWGVIKPFLTERTNSKIRIFGSNKNKWRTDILNMIDEDNIPSEFSGANTCCPDYNNDTDFDLKKISPRFQTFGLEDMTKVFVGARQTYTVQVNASSGTEINWNFATEKCDINFRVNFETDEEVIRPCRVDSHLCTQKGKISCETSGLYTLVFDNTYSSFKGKSLRYIVWTS</sequence>
<dbReference type="InterPro" id="IPR011074">
    <property type="entry name" value="CRAL/TRIO_N_dom"/>
</dbReference>
<keyword evidence="4" id="KW-1185">Reference proteome</keyword>
<dbReference type="PROSITE" id="PS50866">
    <property type="entry name" value="GOLD"/>
    <property type="match status" value="1"/>
</dbReference>
<dbReference type="PANTHER" id="PTHR23324:SF83">
    <property type="entry name" value="SEC14-LIKE PROTEIN 2"/>
    <property type="match status" value="1"/>
</dbReference>